<evidence type="ECO:0000313" key="2">
    <source>
        <dbReference type="Proteomes" id="UP000053611"/>
    </source>
</evidence>
<sequence>MLTPVQMTHHCGDDAQEGLVYLAVAMTQEVACSSRTLPTAAARTQQPAFRRRPSVVSRCGDVRAAPQRMLITMFPLRGMVFSLSSILPRATTVHPSPLPRHTLRCALPVIPFHLQRYNATQTPGPRKVARAVLRGPTWGPALIERTFSRTHGIGRRLWR</sequence>
<proteinExistence type="predicted"/>
<dbReference type="EMBL" id="KQ087192">
    <property type="protein sequence ID" value="KLT43681.1"/>
    <property type="molecule type" value="Genomic_DNA"/>
</dbReference>
<evidence type="ECO:0000313" key="1">
    <source>
        <dbReference type="EMBL" id="KLT43681.1"/>
    </source>
</evidence>
<keyword evidence="2" id="KW-1185">Reference proteome</keyword>
<protein>
    <submittedName>
        <fullName evidence="1">Uncharacterized protein</fullName>
    </submittedName>
</protein>
<dbReference type="Proteomes" id="UP000053611">
    <property type="component" value="Unassembled WGS sequence"/>
</dbReference>
<dbReference type="GeneID" id="28987762"/>
<dbReference type="RefSeq" id="XP_018280172.1">
    <property type="nucleotide sequence ID" value="XM_018427159.1"/>
</dbReference>
<organism evidence="1 2">
    <name type="scientific">Cutaneotrichosporon oleaginosum</name>
    <dbReference type="NCBI Taxonomy" id="879819"/>
    <lineage>
        <taxon>Eukaryota</taxon>
        <taxon>Fungi</taxon>
        <taxon>Dikarya</taxon>
        <taxon>Basidiomycota</taxon>
        <taxon>Agaricomycotina</taxon>
        <taxon>Tremellomycetes</taxon>
        <taxon>Trichosporonales</taxon>
        <taxon>Trichosporonaceae</taxon>
        <taxon>Cutaneotrichosporon</taxon>
    </lineage>
</organism>
<dbReference type="AlphaFoldDB" id="A0A0J0XRB6"/>
<gene>
    <name evidence="1" type="ORF">CC85DRAFT_41842</name>
</gene>
<name>A0A0J0XRB6_9TREE</name>
<accession>A0A0J0XRB6</accession>
<reference evidence="1 2" key="1">
    <citation type="submission" date="2015-03" db="EMBL/GenBank/DDBJ databases">
        <title>Genomics and transcriptomics of the oil-accumulating basidiomycete yeast T. oleaginosus allow insights into substrate utilization and the diverse evolutionary trajectories of mating systems in fungi.</title>
        <authorList>
            <consortium name="DOE Joint Genome Institute"/>
            <person name="Kourist R."/>
            <person name="Kracht O."/>
            <person name="Bracharz F."/>
            <person name="Lipzen A."/>
            <person name="Nolan M."/>
            <person name="Ohm R."/>
            <person name="Grigoriev I."/>
            <person name="Sun S."/>
            <person name="Heitman J."/>
            <person name="Bruck T."/>
            <person name="Nowrousian M."/>
        </authorList>
    </citation>
    <scope>NUCLEOTIDE SEQUENCE [LARGE SCALE GENOMIC DNA]</scope>
    <source>
        <strain evidence="1 2">IBC0246</strain>
    </source>
</reference>